<proteinExistence type="predicted"/>
<name>A0A8U0HYZ8_9EURY</name>
<keyword evidence="4" id="KW-1185">Reference proteome</keyword>
<feature type="transmembrane region" description="Helical" evidence="1">
    <location>
        <begin position="12"/>
        <end position="34"/>
    </location>
</feature>
<reference evidence="3 4" key="1">
    <citation type="submission" date="2022-04" db="EMBL/GenBank/DDBJ databases">
        <title>Diverse halophilic archaea isolated from saline environments.</title>
        <authorList>
            <person name="Cui H.-L."/>
        </authorList>
    </citation>
    <scope>NUCLEOTIDE SEQUENCE [LARGE SCALE GENOMIC DNA]</scope>
    <source>
        <strain evidence="3 4">XZYJT49</strain>
    </source>
</reference>
<sequence>MATANADKLEPLGIGFGVLLVLVGLATIVGTPWAHKSGGALLMVGQAFGAVAAIAIGAGLAWLARE</sequence>
<dbReference type="KEGG" id="halx:M0R89_06705"/>
<dbReference type="EMBL" id="CP096659">
    <property type="protein sequence ID" value="UPV75744.1"/>
    <property type="molecule type" value="Genomic_DNA"/>
</dbReference>
<keyword evidence="1" id="KW-1133">Transmembrane helix</keyword>
<dbReference type="InterPro" id="IPR058436">
    <property type="entry name" value="DUF8123"/>
</dbReference>
<evidence type="ECO:0000313" key="4">
    <source>
        <dbReference type="Proteomes" id="UP000830729"/>
    </source>
</evidence>
<dbReference type="Proteomes" id="UP000830729">
    <property type="component" value="Chromosome"/>
</dbReference>
<keyword evidence="1" id="KW-0472">Membrane</keyword>
<dbReference type="RefSeq" id="WP_248651781.1">
    <property type="nucleotide sequence ID" value="NZ_CP096659.1"/>
</dbReference>
<evidence type="ECO:0000256" key="1">
    <source>
        <dbReference type="SAM" id="Phobius"/>
    </source>
</evidence>
<keyword evidence="1" id="KW-0812">Transmembrane</keyword>
<dbReference type="Pfam" id="PF26444">
    <property type="entry name" value="DUF8123"/>
    <property type="match status" value="1"/>
</dbReference>
<dbReference type="GeneID" id="72184874"/>
<protein>
    <recommendedName>
        <fullName evidence="2">DUF8123 domain-containing protein</fullName>
    </recommendedName>
</protein>
<evidence type="ECO:0000259" key="2">
    <source>
        <dbReference type="Pfam" id="PF26444"/>
    </source>
</evidence>
<feature type="domain" description="DUF8123" evidence="2">
    <location>
        <begin position="4"/>
        <end position="65"/>
    </location>
</feature>
<accession>A0A8U0HYZ8</accession>
<dbReference type="AlphaFoldDB" id="A0A8U0HYZ8"/>
<organism evidence="3 4">
    <name type="scientific">Halorussus limi</name>
    <dbReference type="NCBI Taxonomy" id="2938695"/>
    <lineage>
        <taxon>Archaea</taxon>
        <taxon>Methanobacteriati</taxon>
        <taxon>Methanobacteriota</taxon>
        <taxon>Stenosarchaea group</taxon>
        <taxon>Halobacteria</taxon>
        <taxon>Halobacteriales</taxon>
        <taxon>Haladaptataceae</taxon>
        <taxon>Halorussus</taxon>
    </lineage>
</organism>
<gene>
    <name evidence="3" type="ORF">M0R89_06705</name>
</gene>
<evidence type="ECO:0000313" key="3">
    <source>
        <dbReference type="EMBL" id="UPV75744.1"/>
    </source>
</evidence>
<feature type="transmembrane region" description="Helical" evidence="1">
    <location>
        <begin position="40"/>
        <end position="64"/>
    </location>
</feature>